<name>A0ABD3WFV9_SINWO</name>
<sequence>MKINYSLIIFVAVSVFFVCPSTGKKKSDLVACSKCCARDDCNIKLCHFPTTKPINTTRCWSCPDGVNDPRNCNHVALCADNEMCHSGMMTFPSGNHSVLHKTGCVRRQFCTTLTMAVMEVKKYQELHNQTHTAKRETGICDICCGTDMCNGTPCTVIRDYLYALYKSGKLNNETLTVQTHHP</sequence>
<evidence type="ECO:0000313" key="3">
    <source>
        <dbReference type="Proteomes" id="UP001634394"/>
    </source>
</evidence>
<reference evidence="2 3" key="1">
    <citation type="submission" date="2024-11" db="EMBL/GenBank/DDBJ databases">
        <title>Chromosome-level genome assembly of the freshwater bivalve Anodonta woodiana.</title>
        <authorList>
            <person name="Chen X."/>
        </authorList>
    </citation>
    <scope>NUCLEOTIDE SEQUENCE [LARGE SCALE GENOMIC DNA]</scope>
    <source>
        <strain evidence="2">MN2024</strain>
        <tissue evidence="2">Gills</tissue>
    </source>
</reference>
<keyword evidence="3" id="KW-1185">Reference proteome</keyword>
<feature type="signal peptide" evidence="1">
    <location>
        <begin position="1"/>
        <end position="23"/>
    </location>
</feature>
<proteinExistence type="predicted"/>
<accession>A0ABD3WFV9</accession>
<gene>
    <name evidence="2" type="ORF">ACJMK2_040385</name>
</gene>
<evidence type="ECO:0000256" key="1">
    <source>
        <dbReference type="SAM" id="SignalP"/>
    </source>
</evidence>
<organism evidence="2 3">
    <name type="scientific">Sinanodonta woodiana</name>
    <name type="common">Chinese pond mussel</name>
    <name type="synonym">Anodonta woodiana</name>
    <dbReference type="NCBI Taxonomy" id="1069815"/>
    <lineage>
        <taxon>Eukaryota</taxon>
        <taxon>Metazoa</taxon>
        <taxon>Spiralia</taxon>
        <taxon>Lophotrochozoa</taxon>
        <taxon>Mollusca</taxon>
        <taxon>Bivalvia</taxon>
        <taxon>Autobranchia</taxon>
        <taxon>Heteroconchia</taxon>
        <taxon>Palaeoheterodonta</taxon>
        <taxon>Unionida</taxon>
        <taxon>Unionoidea</taxon>
        <taxon>Unionidae</taxon>
        <taxon>Unioninae</taxon>
        <taxon>Sinanodonta</taxon>
    </lineage>
</organism>
<keyword evidence="1" id="KW-0732">Signal</keyword>
<protein>
    <recommendedName>
        <fullName evidence="4">Sodefrin-like factor</fullName>
    </recommendedName>
</protein>
<evidence type="ECO:0008006" key="4">
    <source>
        <dbReference type="Google" id="ProtNLM"/>
    </source>
</evidence>
<dbReference type="Proteomes" id="UP001634394">
    <property type="component" value="Unassembled WGS sequence"/>
</dbReference>
<feature type="chain" id="PRO_5044851151" description="Sodefrin-like factor" evidence="1">
    <location>
        <begin position="24"/>
        <end position="182"/>
    </location>
</feature>
<evidence type="ECO:0000313" key="2">
    <source>
        <dbReference type="EMBL" id="KAL3872461.1"/>
    </source>
</evidence>
<dbReference type="EMBL" id="JBJQND010000007">
    <property type="protein sequence ID" value="KAL3872461.1"/>
    <property type="molecule type" value="Genomic_DNA"/>
</dbReference>
<comment type="caution">
    <text evidence="2">The sequence shown here is derived from an EMBL/GenBank/DDBJ whole genome shotgun (WGS) entry which is preliminary data.</text>
</comment>
<dbReference type="AlphaFoldDB" id="A0ABD3WFV9"/>